<gene>
    <name evidence="2" type="ORF">FY030_05290</name>
</gene>
<dbReference type="Proteomes" id="UP000326546">
    <property type="component" value="Chromosome"/>
</dbReference>
<proteinExistence type="predicted"/>
<feature type="region of interest" description="Disordered" evidence="1">
    <location>
        <begin position="1"/>
        <end position="26"/>
    </location>
</feature>
<name>A0A5J6V4V6_9MICO</name>
<sequence length="74" mass="8115">MAEAAVQSPEGQRVPIPGGTLTINVDGAGRRPERQELRLRTGQFELAVANYVITTSERLDLLTEDDLLLEPLGR</sequence>
<keyword evidence="3" id="KW-1185">Reference proteome</keyword>
<evidence type="ECO:0000256" key="1">
    <source>
        <dbReference type="SAM" id="MobiDB-lite"/>
    </source>
</evidence>
<evidence type="ECO:0000313" key="2">
    <source>
        <dbReference type="EMBL" id="QFG68206.1"/>
    </source>
</evidence>
<evidence type="ECO:0000313" key="3">
    <source>
        <dbReference type="Proteomes" id="UP000326546"/>
    </source>
</evidence>
<dbReference type="KEGG" id="serw:FY030_05290"/>
<dbReference type="EMBL" id="CP044427">
    <property type="protein sequence ID" value="QFG68206.1"/>
    <property type="molecule type" value="Genomic_DNA"/>
</dbReference>
<reference evidence="2 3" key="1">
    <citation type="submission" date="2019-09" db="EMBL/GenBank/DDBJ databases">
        <title>Serinicoccus pratensis sp. nov., isolated from meadow soil.</title>
        <authorList>
            <person name="Zhang W."/>
        </authorList>
    </citation>
    <scope>NUCLEOTIDE SEQUENCE [LARGE SCALE GENOMIC DNA]</scope>
    <source>
        <strain evidence="2 3">W204</strain>
    </source>
</reference>
<accession>A0A5J6V4V6</accession>
<dbReference type="RefSeq" id="WP_158060594.1">
    <property type="nucleotide sequence ID" value="NZ_CP044427.1"/>
</dbReference>
<dbReference type="AlphaFoldDB" id="A0A5J6V4V6"/>
<protein>
    <submittedName>
        <fullName evidence="2">Uncharacterized protein</fullName>
    </submittedName>
</protein>
<organism evidence="2 3">
    <name type="scientific">Ornithinimicrobium pratense</name>
    <dbReference type="NCBI Taxonomy" id="2593973"/>
    <lineage>
        <taxon>Bacteria</taxon>
        <taxon>Bacillati</taxon>
        <taxon>Actinomycetota</taxon>
        <taxon>Actinomycetes</taxon>
        <taxon>Micrococcales</taxon>
        <taxon>Ornithinimicrobiaceae</taxon>
        <taxon>Ornithinimicrobium</taxon>
    </lineage>
</organism>